<dbReference type="EMBL" id="CAJNOK010015451">
    <property type="protein sequence ID" value="CAF1225654.1"/>
    <property type="molecule type" value="Genomic_DNA"/>
</dbReference>
<dbReference type="PROSITE" id="PS50096">
    <property type="entry name" value="IQ"/>
    <property type="match status" value="1"/>
</dbReference>
<dbReference type="Gene3D" id="1.10.490.10">
    <property type="entry name" value="Globins"/>
    <property type="match status" value="1"/>
</dbReference>
<feature type="compositionally biased region" description="Low complexity" evidence="1">
    <location>
        <begin position="87"/>
        <end position="103"/>
    </location>
</feature>
<dbReference type="EMBL" id="CAJOBC010086616">
    <property type="protein sequence ID" value="CAF4346223.1"/>
    <property type="molecule type" value="Genomic_DNA"/>
</dbReference>
<proteinExistence type="predicted"/>
<dbReference type="CDD" id="cd22307">
    <property type="entry name" value="Adgb_C_mid-like"/>
    <property type="match status" value="1"/>
</dbReference>
<evidence type="ECO:0000313" key="4">
    <source>
        <dbReference type="EMBL" id="CAF1481198.1"/>
    </source>
</evidence>
<comment type="caution">
    <text evidence="4">The sequence shown here is derived from an EMBL/GenBank/DDBJ whole genome shotgun (WGS) entry which is preliminary data.</text>
</comment>
<dbReference type="InterPro" id="IPR054095">
    <property type="entry name" value="Androglobin_V"/>
</dbReference>
<evidence type="ECO:0000256" key="1">
    <source>
        <dbReference type="SAM" id="MobiDB-lite"/>
    </source>
</evidence>
<dbReference type="InterPro" id="IPR053033">
    <property type="entry name" value="Androglobin-like"/>
</dbReference>
<evidence type="ECO:0000259" key="2">
    <source>
        <dbReference type="PROSITE" id="PS52042"/>
    </source>
</evidence>
<feature type="compositionally biased region" description="Basic and acidic residues" evidence="1">
    <location>
        <begin position="38"/>
        <end position="56"/>
    </location>
</feature>
<dbReference type="GO" id="GO:0019825">
    <property type="term" value="F:oxygen binding"/>
    <property type="evidence" value="ECO:0007669"/>
    <property type="project" value="InterPro"/>
</dbReference>
<dbReference type="InterPro" id="IPR054093">
    <property type="entry name" value="Androglobin_II"/>
</dbReference>
<dbReference type="PROSITE" id="PS52042">
    <property type="entry name" value="GLOBIN_CP_ADGB"/>
    <property type="match status" value="1"/>
</dbReference>
<feature type="compositionally biased region" description="Low complexity" evidence="1">
    <location>
        <begin position="294"/>
        <end position="307"/>
    </location>
</feature>
<evidence type="ECO:0000313" key="7">
    <source>
        <dbReference type="Proteomes" id="UP000663829"/>
    </source>
</evidence>
<dbReference type="AlphaFoldDB" id="A0A815RV36"/>
<dbReference type="InterPro" id="IPR054094">
    <property type="entry name" value="Androglobin_IV"/>
</dbReference>
<dbReference type="EMBL" id="CAJNOQ010021136">
    <property type="protein sequence ID" value="CAF1481198.1"/>
    <property type="molecule type" value="Genomic_DNA"/>
</dbReference>
<protein>
    <recommendedName>
        <fullName evidence="2">Globin domain-containing protein</fullName>
    </recommendedName>
</protein>
<dbReference type="InterPro" id="IPR012292">
    <property type="entry name" value="Globin/Proto"/>
</dbReference>
<evidence type="ECO:0000313" key="5">
    <source>
        <dbReference type="EMBL" id="CAF4033780.1"/>
    </source>
</evidence>
<evidence type="ECO:0000313" key="3">
    <source>
        <dbReference type="EMBL" id="CAF1225654.1"/>
    </source>
</evidence>
<feature type="compositionally biased region" description="Basic and acidic residues" evidence="1">
    <location>
        <begin position="679"/>
        <end position="688"/>
    </location>
</feature>
<dbReference type="Proteomes" id="UP000682733">
    <property type="component" value="Unassembled WGS sequence"/>
</dbReference>
<accession>A0A815RV36</accession>
<dbReference type="Proteomes" id="UP000677228">
    <property type="component" value="Unassembled WGS sequence"/>
</dbReference>
<dbReference type="Pfam" id="PF22070">
    <property type="entry name" value="Androglobin_V"/>
    <property type="match status" value="1"/>
</dbReference>
<dbReference type="PANTHER" id="PTHR46298">
    <property type="entry name" value="ANDROGLOBIN"/>
    <property type="match status" value="1"/>
</dbReference>
<feature type="region of interest" description="Disordered" evidence="1">
    <location>
        <begin position="644"/>
        <end position="717"/>
    </location>
</feature>
<evidence type="ECO:0000313" key="6">
    <source>
        <dbReference type="EMBL" id="CAF4346223.1"/>
    </source>
</evidence>
<dbReference type="Proteomes" id="UP000663829">
    <property type="component" value="Unassembled WGS sequence"/>
</dbReference>
<dbReference type="EMBL" id="CAJOBA010036996">
    <property type="protein sequence ID" value="CAF4033780.1"/>
    <property type="molecule type" value="Genomic_DNA"/>
</dbReference>
<dbReference type="Proteomes" id="UP000681722">
    <property type="component" value="Unassembled WGS sequence"/>
</dbReference>
<dbReference type="GO" id="GO:0020037">
    <property type="term" value="F:heme binding"/>
    <property type="evidence" value="ECO:0007669"/>
    <property type="project" value="InterPro"/>
</dbReference>
<feature type="compositionally biased region" description="Basic and acidic residues" evidence="1">
    <location>
        <begin position="313"/>
        <end position="326"/>
    </location>
</feature>
<reference evidence="4" key="1">
    <citation type="submission" date="2021-02" db="EMBL/GenBank/DDBJ databases">
        <authorList>
            <person name="Nowell W R."/>
        </authorList>
    </citation>
    <scope>NUCLEOTIDE SEQUENCE</scope>
</reference>
<sequence>NLQDEKSPLYLFVDSQKEFIDKKIDLVVSLTALSKWYDQNEKDRNELVPEKAEKTGRAGAGSIDRSANEATSPARGKQRPGAKQEEQLPPQTPTQQQADTLADSQKDSAPPQPGSLIAEVYSWKSLSMGQPILRIHTTATKAALLTLPPGRHVLKFTVTSPLAYHLQIMSDNEFTFGDEDPLLAKLVSVPENAIFIQSAEQLFHTLDDAVQNFSNSDKQEDKLLELFRTYCSENIDEQKITVQQCSHAFKEALYMTLRTLLSGQITSDVQFAWRCFTNDLTTPDILGAHEMKRPSTASTSRNSARATVAGGKKGKDGKEKSEEKVSTKTAQPPATTVPEPQEETGDAWLNRDLNDNELEAVVNIQKTARGFLHRRVMQARLPGHEKNIAAQKILSNSMAILKGDQTKSALILFKNLISIKSQLIKSFPFHSDDWNMISYKDYNGQYLEQPPNTWFALFREIFYVSEDGLLVAKLLAHIQNSVMRVINNDTYEEMPMVFNRLAPTTYTKNKLGYTFFAEAQSFESFVPSGRFRLRLLSSYTKLPEPSRPDLITSTFVTKEIKDYFIPNKQNIICRYRVNVSDDLANSGRNFHLASIQFSASKPDVLIRLSILNNNEEMVTAEGKGHVVLPAFLFMRDVTIALPEKKETSRPNSKTASAVKKDGGKAASAKGDATTTNKGESAKQKDSTKRNSPAEARSTPQVFGESETEVGENERNIA</sequence>
<dbReference type="OrthoDB" id="9374162at2759"/>
<dbReference type="InterPro" id="IPR057249">
    <property type="entry name" value="Globin_CP_ADGB"/>
</dbReference>
<organism evidence="4 7">
    <name type="scientific">Didymodactylos carnosus</name>
    <dbReference type="NCBI Taxonomy" id="1234261"/>
    <lineage>
        <taxon>Eukaryota</taxon>
        <taxon>Metazoa</taxon>
        <taxon>Spiralia</taxon>
        <taxon>Gnathifera</taxon>
        <taxon>Rotifera</taxon>
        <taxon>Eurotatoria</taxon>
        <taxon>Bdelloidea</taxon>
        <taxon>Philodinida</taxon>
        <taxon>Philodinidae</taxon>
        <taxon>Didymodactylos</taxon>
    </lineage>
</organism>
<feature type="domain" description="Globin" evidence="2">
    <location>
        <begin position="167"/>
        <end position="419"/>
    </location>
</feature>
<gene>
    <name evidence="4" type="ORF">GPM918_LOCUS35848</name>
    <name evidence="3" type="ORF">OVA965_LOCUS25131</name>
    <name evidence="6" type="ORF">SRO942_LOCUS36573</name>
    <name evidence="5" type="ORF">TMI583_LOCUS25857</name>
</gene>
<feature type="region of interest" description="Disordered" evidence="1">
    <location>
        <begin position="287"/>
        <end position="345"/>
    </location>
</feature>
<feature type="region of interest" description="Disordered" evidence="1">
    <location>
        <begin position="38"/>
        <end position="114"/>
    </location>
</feature>
<dbReference type="PANTHER" id="PTHR46298:SF1">
    <property type="entry name" value="ANDROGLOBIN"/>
    <property type="match status" value="1"/>
</dbReference>
<name>A0A815RV36_9BILA</name>
<feature type="non-terminal residue" evidence="4">
    <location>
        <position position="1"/>
    </location>
</feature>
<dbReference type="Pfam" id="PF22068">
    <property type="entry name" value="Androglobin_II"/>
    <property type="match status" value="1"/>
</dbReference>
<keyword evidence="7" id="KW-1185">Reference proteome</keyword>
<dbReference type="Pfam" id="PF22069">
    <property type="entry name" value="Androglobin_IV"/>
    <property type="match status" value="1"/>
</dbReference>